<reference evidence="1" key="1">
    <citation type="journal article" date="2021" name="PeerJ">
        <title>Extensive microbial diversity within the chicken gut microbiome revealed by metagenomics and culture.</title>
        <authorList>
            <person name="Gilroy R."/>
            <person name="Ravi A."/>
            <person name="Getino M."/>
            <person name="Pursley I."/>
            <person name="Horton D.L."/>
            <person name="Alikhan N.F."/>
            <person name="Baker D."/>
            <person name="Gharbi K."/>
            <person name="Hall N."/>
            <person name="Watson M."/>
            <person name="Adriaenssens E.M."/>
            <person name="Foster-Nyarko E."/>
            <person name="Jarju S."/>
            <person name="Secka A."/>
            <person name="Antonio M."/>
            <person name="Oren A."/>
            <person name="Chaudhuri R.R."/>
            <person name="La Ragione R."/>
            <person name="Hildebrand F."/>
            <person name="Pallen M.J."/>
        </authorList>
    </citation>
    <scope>NUCLEOTIDE SEQUENCE</scope>
    <source>
        <strain evidence="1">ChiHcolR34-3080</strain>
    </source>
</reference>
<dbReference type="Proteomes" id="UP000823933">
    <property type="component" value="Unassembled WGS sequence"/>
</dbReference>
<comment type="caution">
    <text evidence="1">The sequence shown here is derived from an EMBL/GenBank/DDBJ whole genome shotgun (WGS) entry which is preliminary data.</text>
</comment>
<sequence>MKYVIRKVPERDTVYLERLIPGALIYNDVEHRGAVESFVEAIKVANDDAVYVQDDMLLCHDFCARAESYIARHSDTVIVFSTTSRIAEAGIYPASKGRFLLCTYIPKTIGKAFVEWYERREYEALRLPGSYYYDQQDDGFFYCFLEQVKENVYVAIPNLAGHPKNTSVINPNRPVRTCPYFDYEKAAK</sequence>
<accession>A0A9D1Q8E9</accession>
<evidence type="ECO:0000313" key="1">
    <source>
        <dbReference type="EMBL" id="HIW08378.1"/>
    </source>
</evidence>
<protein>
    <submittedName>
        <fullName evidence="1">Uncharacterized protein</fullName>
    </submittedName>
</protein>
<reference evidence="1" key="2">
    <citation type="submission" date="2021-04" db="EMBL/GenBank/DDBJ databases">
        <authorList>
            <person name="Gilroy R."/>
        </authorList>
    </citation>
    <scope>NUCLEOTIDE SEQUENCE</scope>
    <source>
        <strain evidence="1">ChiHcolR34-3080</strain>
    </source>
</reference>
<proteinExistence type="predicted"/>
<dbReference type="AlphaFoldDB" id="A0A9D1Q8E9"/>
<gene>
    <name evidence="1" type="ORF">H9890_03120</name>
</gene>
<evidence type="ECO:0000313" key="2">
    <source>
        <dbReference type="Proteomes" id="UP000823933"/>
    </source>
</evidence>
<dbReference type="EMBL" id="DXHQ01000037">
    <property type="protein sequence ID" value="HIW08378.1"/>
    <property type="molecule type" value="Genomic_DNA"/>
</dbReference>
<name>A0A9D1Q8E9_9FIRM</name>
<organism evidence="1 2">
    <name type="scientific">Candidatus Faecalibacterium intestinigallinarum</name>
    <dbReference type="NCBI Taxonomy" id="2838581"/>
    <lineage>
        <taxon>Bacteria</taxon>
        <taxon>Bacillati</taxon>
        <taxon>Bacillota</taxon>
        <taxon>Clostridia</taxon>
        <taxon>Eubacteriales</taxon>
        <taxon>Oscillospiraceae</taxon>
        <taxon>Faecalibacterium</taxon>
    </lineage>
</organism>